<dbReference type="AlphaFoldDB" id="A0A9W7G168"/>
<organism evidence="2 3">
    <name type="scientific">Triparma retinervis</name>
    <dbReference type="NCBI Taxonomy" id="2557542"/>
    <lineage>
        <taxon>Eukaryota</taxon>
        <taxon>Sar</taxon>
        <taxon>Stramenopiles</taxon>
        <taxon>Ochrophyta</taxon>
        <taxon>Bolidophyceae</taxon>
        <taxon>Parmales</taxon>
        <taxon>Triparmaceae</taxon>
        <taxon>Triparma</taxon>
    </lineage>
</organism>
<proteinExistence type="predicted"/>
<comment type="caution">
    <text evidence="2">The sequence shown here is derived from an EMBL/GenBank/DDBJ whole genome shotgun (WGS) entry which is preliminary data.</text>
</comment>
<feature type="transmembrane region" description="Helical" evidence="1">
    <location>
        <begin position="211"/>
        <end position="228"/>
    </location>
</feature>
<feature type="transmembrane region" description="Helical" evidence="1">
    <location>
        <begin position="178"/>
        <end position="199"/>
    </location>
</feature>
<dbReference type="EMBL" id="BRXZ01007399">
    <property type="protein sequence ID" value="GMI27930.1"/>
    <property type="molecule type" value="Genomic_DNA"/>
</dbReference>
<gene>
    <name evidence="2" type="ORF">TrRE_jg11823</name>
</gene>
<evidence type="ECO:0000313" key="2">
    <source>
        <dbReference type="EMBL" id="GMI27930.1"/>
    </source>
</evidence>
<accession>A0A9W7G168</accession>
<keyword evidence="1" id="KW-0472">Membrane</keyword>
<sequence>MQAYLLPMMVRSAAGAADAVGLTATQVGVWDWRYLEGFLRELRGSGMVQGGIWAGIVTKWAAGGGGSGGVLRIVKAAVAAREAGNLACTLVDGAYLTAVLAGDERDVGVWERLHGYVVNRRIPGAVGAAAGAAEVVVLGVVAKDFVSRVSCVFGTIGVLLPHHFWYGNIGENHLALEYLRLYSASLLTSSYLLFTLSTLKSPQTRLHITRSFAILYSLHFIVLCRAQLTGGKEHGWMGWMGVIISAVLAGIYG</sequence>
<feature type="non-terminal residue" evidence="2">
    <location>
        <position position="1"/>
    </location>
</feature>
<reference evidence="2" key="1">
    <citation type="submission" date="2022-07" db="EMBL/GenBank/DDBJ databases">
        <title>Genome analysis of Parmales, a sister group of diatoms, reveals the evolutionary specialization of diatoms from phago-mixotrophs to photoautotrophs.</title>
        <authorList>
            <person name="Ban H."/>
            <person name="Sato S."/>
            <person name="Yoshikawa S."/>
            <person name="Kazumasa Y."/>
            <person name="Nakamura Y."/>
            <person name="Ichinomiya M."/>
            <person name="Saitoh K."/>
            <person name="Sato N."/>
            <person name="Blanc-Mathieu R."/>
            <person name="Endo H."/>
            <person name="Kuwata A."/>
            <person name="Ogata H."/>
        </authorList>
    </citation>
    <scope>NUCLEOTIDE SEQUENCE</scope>
</reference>
<feature type="transmembrane region" description="Helical" evidence="1">
    <location>
        <begin position="149"/>
        <end position="166"/>
    </location>
</feature>
<dbReference type="Proteomes" id="UP001165082">
    <property type="component" value="Unassembled WGS sequence"/>
</dbReference>
<keyword evidence="1" id="KW-1133">Transmembrane helix</keyword>
<keyword evidence="3" id="KW-1185">Reference proteome</keyword>
<protein>
    <submittedName>
        <fullName evidence="2">Uncharacterized protein</fullName>
    </submittedName>
</protein>
<feature type="transmembrane region" description="Helical" evidence="1">
    <location>
        <begin position="122"/>
        <end position="142"/>
    </location>
</feature>
<dbReference type="OrthoDB" id="10545651at2759"/>
<name>A0A9W7G168_9STRA</name>
<feature type="transmembrane region" description="Helical" evidence="1">
    <location>
        <begin position="234"/>
        <end position="252"/>
    </location>
</feature>
<keyword evidence="1" id="KW-0812">Transmembrane</keyword>
<evidence type="ECO:0000313" key="3">
    <source>
        <dbReference type="Proteomes" id="UP001165082"/>
    </source>
</evidence>
<evidence type="ECO:0000256" key="1">
    <source>
        <dbReference type="SAM" id="Phobius"/>
    </source>
</evidence>